<reference evidence="1 2" key="1">
    <citation type="submission" date="2019-05" db="EMBL/GenBank/DDBJ databases">
        <title>The Complete Genome Sequence of the n-alkane-degrading Desulfoglaeba alkanexedens ALDC reveals multiple alkylsuccinate synthase gene clusters.</title>
        <authorList>
            <person name="Callaghan A.V."/>
            <person name="Davidova I.A."/>
            <person name="Duncan K.E."/>
            <person name="Morris B."/>
            <person name="McInerney M.J."/>
        </authorList>
    </citation>
    <scope>NUCLEOTIDE SEQUENCE [LARGE SCALE GENOMIC DNA]</scope>
    <source>
        <strain evidence="1 2">ALDC</strain>
    </source>
</reference>
<evidence type="ECO:0000313" key="2">
    <source>
        <dbReference type="Proteomes" id="UP000298602"/>
    </source>
</evidence>
<dbReference type="KEGG" id="dax:FDQ92_05860"/>
<accession>A0A4P8L1K5</accession>
<reference evidence="1 2" key="2">
    <citation type="submission" date="2019-05" db="EMBL/GenBank/DDBJ databases">
        <authorList>
            <person name="Suflita J.M."/>
            <person name="Marks C.R."/>
        </authorList>
    </citation>
    <scope>NUCLEOTIDE SEQUENCE [LARGE SCALE GENOMIC DNA]</scope>
    <source>
        <strain evidence="1 2">ALDC</strain>
    </source>
</reference>
<name>A0A4P8L1K5_9BACT</name>
<keyword evidence="2" id="KW-1185">Reference proteome</keyword>
<dbReference type="Pfam" id="PF19991">
    <property type="entry name" value="HMA_2"/>
    <property type="match status" value="1"/>
</dbReference>
<dbReference type="EMBL" id="CP040098">
    <property type="protein sequence ID" value="QCQ21746.1"/>
    <property type="molecule type" value="Genomic_DNA"/>
</dbReference>
<dbReference type="RefSeq" id="WP_137423715.1">
    <property type="nucleotide sequence ID" value="NZ_CP040098.1"/>
</dbReference>
<proteinExistence type="predicted"/>
<dbReference type="OrthoDB" id="5518562at2"/>
<evidence type="ECO:0000313" key="1">
    <source>
        <dbReference type="EMBL" id="QCQ21746.1"/>
    </source>
</evidence>
<gene>
    <name evidence="1" type="ORF">FDQ92_05860</name>
</gene>
<protein>
    <submittedName>
        <fullName evidence="1">Uncharacterized protein</fullName>
    </submittedName>
</protein>
<sequence>MVDVPQGRVTHWTPTRLRIKVPALRDNPHQAPGLAQKLLECGQIEEVHVNLHAASLLLRGSSLNLDDIGAFIRDHRLLALDLQGARRVPVSKRIVSPLLQANQKLNRFSGGELDVAGLAFLSLLVIGAYQILRGRVAAPPWYTAFWYAFGVFTKVLIDKHESQKNAR</sequence>
<dbReference type="AlphaFoldDB" id="A0A4P8L1K5"/>
<organism evidence="1 2">
    <name type="scientific">Desulfoglaeba alkanexedens ALDC</name>
    <dbReference type="NCBI Taxonomy" id="980445"/>
    <lineage>
        <taxon>Bacteria</taxon>
        <taxon>Pseudomonadati</taxon>
        <taxon>Thermodesulfobacteriota</taxon>
        <taxon>Syntrophobacteria</taxon>
        <taxon>Syntrophobacterales</taxon>
        <taxon>Syntrophobacteraceae</taxon>
        <taxon>Desulfoglaeba</taxon>
    </lineage>
</organism>
<dbReference type="Proteomes" id="UP000298602">
    <property type="component" value="Chromosome"/>
</dbReference>